<keyword evidence="2" id="KW-0342">GTP-binding</keyword>
<dbReference type="GO" id="GO:0005829">
    <property type="term" value="C:cytosol"/>
    <property type="evidence" value="ECO:0007669"/>
    <property type="project" value="GOC"/>
</dbReference>
<dbReference type="GO" id="GO:0006891">
    <property type="term" value="P:intra-Golgi vesicle-mediated transport"/>
    <property type="evidence" value="ECO:0000318"/>
    <property type="project" value="GO_Central"/>
</dbReference>
<dbReference type="OMA" id="RCWHGAD"/>
<dbReference type="Pfam" id="PF00071">
    <property type="entry name" value="Ras"/>
    <property type="match status" value="1"/>
</dbReference>
<dbReference type="SMART" id="SM00173">
    <property type="entry name" value="RAS"/>
    <property type="match status" value="1"/>
</dbReference>
<dbReference type="PRINTS" id="PR00449">
    <property type="entry name" value="RASTRNSFRMNG"/>
</dbReference>
<dbReference type="SMART" id="SM00175">
    <property type="entry name" value="RAB"/>
    <property type="match status" value="1"/>
</dbReference>
<evidence type="ECO:0000256" key="2">
    <source>
        <dbReference type="ARBA" id="ARBA00023134"/>
    </source>
</evidence>
<dbReference type="GO" id="GO:0006890">
    <property type="term" value="P:retrograde vesicle-mediated transport, Golgi to endoplasmic reticulum"/>
    <property type="evidence" value="ECO:0000318"/>
    <property type="project" value="GO_Central"/>
</dbReference>
<dbReference type="InParanoid" id="A2DAY7"/>
<dbReference type="InterPro" id="IPR001806">
    <property type="entry name" value="Small_GTPase"/>
</dbReference>
<gene>
    <name evidence="3" type="ORF">TVAG_377960</name>
</gene>
<dbReference type="Gene3D" id="3.40.50.300">
    <property type="entry name" value="P-loop containing nucleotide triphosphate hydrolases"/>
    <property type="match status" value="1"/>
</dbReference>
<dbReference type="VEuPathDB" id="TrichDB:TVAGG3_0517910"/>
<dbReference type="GO" id="GO:0003924">
    <property type="term" value="F:GTPase activity"/>
    <property type="evidence" value="ECO:0000318"/>
    <property type="project" value="GO_Central"/>
</dbReference>
<dbReference type="SMR" id="A2DAY7"/>
<dbReference type="InterPro" id="IPR050227">
    <property type="entry name" value="Rab"/>
</dbReference>
<protein>
    <submittedName>
        <fullName evidence="3">Ras family protein</fullName>
    </submittedName>
</protein>
<name>A2DAY7_TRIV3</name>
<dbReference type="SMART" id="SM00174">
    <property type="entry name" value="RHO"/>
    <property type="match status" value="1"/>
</dbReference>
<dbReference type="GO" id="GO:0042147">
    <property type="term" value="P:retrograde transport, endosome to Golgi"/>
    <property type="evidence" value="ECO:0000318"/>
    <property type="project" value="GO_Central"/>
</dbReference>
<dbReference type="GO" id="GO:0005794">
    <property type="term" value="C:Golgi apparatus"/>
    <property type="evidence" value="ECO:0000318"/>
    <property type="project" value="GO_Central"/>
</dbReference>
<dbReference type="InterPro" id="IPR005225">
    <property type="entry name" value="Small_GTP-bd"/>
</dbReference>
<dbReference type="eggNOG" id="KOG0094">
    <property type="taxonomic scope" value="Eukaryota"/>
</dbReference>
<dbReference type="STRING" id="5722.A2DAY7"/>
<dbReference type="PROSITE" id="PS51419">
    <property type="entry name" value="RAB"/>
    <property type="match status" value="1"/>
</dbReference>
<dbReference type="CDD" id="cd01861">
    <property type="entry name" value="Rab6"/>
    <property type="match status" value="1"/>
</dbReference>
<dbReference type="VEuPathDB" id="TrichDB:TVAG_377960"/>
<dbReference type="GO" id="GO:0006886">
    <property type="term" value="P:intracellular protein transport"/>
    <property type="evidence" value="ECO:0000318"/>
    <property type="project" value="GO_Central"/>
</dbReference>
<organism evidence="3 4">
    <name type="scientific">Trichomonas vaginalis (strain ATCC PRA-98 / G3)</name>
    <dbReference type="NCBI Taxonomy" id="412133"/>
    <lineage>
        <taxon>Eukaryota</taxon>
        <taxon>Metamonada</taxon>
        <taxon>Parabasalia</taxon>
        <taxon>Trichomonadida</taxon>
        <taxon>Trichomonadidae</taxon>
        <taxon>Trichomonas</taxon>
    </lineage>
</organism>
<dbReference type="GO" id="GO:0005525">
    <property type="term" value="F:GTP binding"/>
    <property type="evidence" value="ECO:0007669"/>
    <property type="project" value="UniProtKB-KW"/>
</dbReference>
<evidence type="ECO:0000313" key="3">
    <source>
        <dbReference type="EMBL" id="EAY22317.1"/>
    </source>
</evidence>
<dbReference type="GO" id="GO:0012505">
    <property type="term" value="C:endomembrane system"/>
    <property type="evidence" value="ECO:0000318"/>
    <property type="project" value="GO_Central"/>
</dbReference>
<dbReference type="Proteomes" id="UP000001542">
    <property type="component" value="Unassembled WGS sequence"/>
</dbReference>
<evidence type="ECO:0000256" key="1">
    <source>
        <dbReference type="ARBA" id="ARBA00022741"/>
    </source>
</evidence>
<dbReference type="KEGG" id="tva:5467877"/>
<dbReference type="OrthoDB" id="9989112at2759"/>
<dbReference type="FunFam" id="3.40.50.300:FF:000823">
    <property type="entry name" value="Small GTPase RAB, putative"/>
    <property type="match status" value="1"/>
</dbReference>
<keyword evidence="4" id="KW-1185">Reference proteome</keyword>
<dbReference type="EMBL" id="DS113184">
    <property type="protein sequence ID" value="EAY22317.1"/>
    <property type="molecule type" value="Genomic_DNA"/>
</dbReference>
<dbReference type="PROSITE" id="PS51420">
    <property type="entry name" value="RHO"/>
    <property type="match status" value="1"/>
</dbReference>
<reference evidence="3" key="2">
    <citation type="journal article" date="2007" name="Science">
        <title>Draft genome sequence of the sexually transmitted pathogen Trichomonas vaginalis.</title>
        <authorList>
            <person name="Carlton J.M."/>
            <person name="Hirt R.P."/>
            <person name="Silva J.C."/>
            <person name="Delcher A.L."/>
            <person name="Schatz M."/>
            <person name="Zhao Q."/>
            <person name="Wortman J.R."/>
            <person name="Bidwell S.L."/>
            <person name="Alsmark U.C.M."/>
            <person name="Besteiro S."/>
            <person name="Sicheritz-Ponten T."/>
            <person name="Noel C.J."/>
            <person name="Dacks J.B."/>
            <person name="Foster P.G."/>
            <person name="Simillion C."/>
            <person name="Van de Peer Y."/>
            <person name="Miranda-Saavedra D."/>
            <person name="Barton G.J."/>
            <person name="Westrop G.D."/>
            <person name="Mueller S."/>
            <person name="Dessi D."/>
            <person name="Fiori P.L."/>
            <person name="Ren Q."/>
            <person name="Paulsen I."/>
            <person name="Zhang H."/>
            <person name="Bastida-Corcuera F.D."/>
            <person name="Simoes-Barbosa A."/>
            <person name="Brown M.T."/>
            <person name="Hayes R.D."/>
            <person name="Mukherjee M."/>
            <person name="Okumura C.Y."/>
            <person name="Schneider R."/>
            <person name="Smith A.J."/>
            <person name="Vanacova S."/>
            <person name="Villalvazo M."/>
            <person name="Haas B.J."/>
            <person name="Pertea M."/>
            <person name="Feldblyum T.V."/>
            <person name="Utterback T.R."/>
            <person name="Shu C.L."/>
            <person name="Osoegawa K."/>
            <person name="de Jong P.J."/>
            <person name="Hrdy I."/>
            <person name="Horvathova L."/>
            <person name="Zubacova Z."/>
            <person name="Dolezal P."/>
            <person name="Malik S.B."/>
            <person name="Logsdon J.M. Jr."/>
            <person name="Henze K."/>
            <person name="Gupta A."/>
            <person name="Wang C.C."/>
            <person name="Dunne R.L."/>
            <person name="Upcroft J.A."/>
            <person name="Upcroft P."/>
            <person name="White O."/>
            <person name="Salzberg S.L."/>
            <person name="Tang P."/>
            <person name="Chiu C.-H."/>
            <person name="Lee Y.-S."/>
            <person name="Embley T.M."/>
            <person name="Coombs G.H."/>
            <person name="Mottram J.C."/>
            <person name="Tachezy J."/>
            <person name="Fraser-Liggett C.M."/>
            <person name="Johnson P.J."/>
        </authorList>
    </citation>
    <scope>NUCLEOTIDE SEQUENCE [LARGE SCALE GENOMIC DNA]</scope>
    <source>
        <strain evidence="3">G3</strain>
    </source>
</reference>
<dbReference type="AlphaFoldDB" id="A2DAY7"/>
<sequence>MTLGIHRVILLGDSAVGKTSIINQYIYNSSGTDYKTTIGIDYFTKNVNIDGVPVRLQIWDTAGQEKFHAIIPSYIRNVSIVILVFDITQRQSFDNVQKWYQIVTDITKPKFFLAGNKVDLELNREVTFKDAKKYADSIGATYIETSSRTPINITELFNQVASVPIATSNEPELEEKQAIVVKVDLNKSKQTEQGSNANSGCSC</sequence>
<evidence type="ECO:0000313" key="4">
    <source>
        <dbReference type="Proteomes" id="UP000001542"/>
    </source>
</evidence>
<dbReference type="InterPro" id="IPR027417">
    <property type="entry name" value="P-loop_NTPase"/>
</dbReference>
<dbReference type="PANTHER" id="PTHR47977">
    <property type="entry name" value="RAS-RELATED PROTEIN RAB"/>
    <property type="match status" value="1"/>
</dbReference>
<keyword evidence="1" id="KW-0547">Nucleotide-binding</keyword>
<dbReference type="NCBIfam" id="TIGR00231">
    <property type="entry name" value="small_GTP"/>
    <property type="match status" value="1"/>
</dbReference>
<dbReference type="SMART" id="SM00176">
    <property type="entry name" value="RAN"/>
    <property type="match status" value="1"/>
</dbReference>
<accession>A2DAY7</accession>
<dbReference type="RefSeq" id="XP_001583303.1">
    <property type="nucleotide sequence ID" value="XM_001583253.1"/>
</dbReference>
<reference evidence="3" key="1">
    <citation type="submission" date="2006-10" db="EMBL/GenBank/DDBJ databases">
        <authorList>
            <person name="Amadeo P."/>
            <person name="Zhao Q."/>
            <person name="Wortman J."/>
            <person name="Fraser-Liggett C."/>
            <person name="Carlton J."/>
        </authorList>
    </citation>
    <scope>NUCLEOTIDE SEQUENCE</scope>
    <source>
        <strain evidence="3">G3</strain>
    </source>
</reference>
<proteinExistence type="predicted"/>
<dbReference type="SUPFAM" id="SSF52540">
    <property type="entry name" value="P-loop containing nucleoside triphosphate hydrolases"/>
    <property type="match status" value="1"/>
</dbReference>
<dbReference type="PROSITE" id="PS51421">
    <property type="entry name" value="RAS"/>
    <property type="match status" value="1"/>
</dbReference>